<name>A0ABS9BY53_9BACT</name>
<dbReference type="InterPro" id="IPR000644">
    <property type="entry name" value="CBS_dom"/>
</dbReference>
<dbReference type="EMBL" id="JAKEVZ010000013">
    <property type="protein sequence ID" value="MCF1752566.1"/>
    <property type="molecule type" value="Genomic_DNA"/>
</dbReference>
<dbReference type="Pfam" id="PF00571">
    <property type="entry name" value="CBS"/>
    <property type="match status" value="1"/>
</dbReference>
<keyword evidence="4" id="KW-1185">Reference proteome</keyword>
<evidence type="ECO:0000313" key="3">
    <source>
        <dbReference type="EMBL" id="MCF1752566.1"/>
    </source>
</evidence>
<dbReference type="SUPFAM" id="SSF54631">
    <property type="entry name" value="CBS-domain pair"/>
    <property type="match status" value="1"/>
</dbReference>
<dbReference type="Gene3D" id="3.10.580.10">
    <property type="entry name" value="CBS-domain"/>
    <property type="match status" value="1"/>
</dbReference>
<sequence>MEIKLSNAERFLESFNAIENFLRRNLEARNFVSYFSLLDDACDENVVVRQYREQLRLFGNLRNAIIHSEKKQGKPVADPREDIVEEIEKIAGFLMHPPLVCEHFLSEVYSVSPEENVVPVLQKMVEKDYSQAPIVKEGYILGLINYEAMARWMAKLTATPEPLKLFRESSIQDVINGITRLKNYRIIKKDTDFVTAREYFVESLGNPHPAEALLITETGRRDEPILGIITISEDLEKIIDVLRK</sequence>
<gene>
    <name evidence="3" type="ORF">L0U89_16015</name>
</gene>
<reference evidence="3 4" key="1">
    <citation type="submission" date="2022-01" db="EMBL/GenBank/DDBJ databases">
        <title>Mariniradius saccharolyticus sp. nov., isolated from sediment of a river.</title>
        <authorList>
            <person name="Liu H."/>
        </authorList>
    </citation>
    <scope>NUCLEOTIDE SEQUENCE [LARGE SCALE GENOMIC DNA]</scope>
    <source>
        <strain evidence="3 4">RY-2</strain>
    </source>
</reference>
<proteinExistence type="predicted"/>
<accession>A0ABS9BY53</accession>
<feature type="domain" description="CBS" evidence="2">
    <location>
        <begin position="104"/>
        <end position="159"/>
    </location>
</feature>
<keyword evidence="1" id="KW-0129">CBS domain</keyword>
<evidence type="ECO:0000256" key="1">
    <source>
        <dbReference type="PROSITE-ProRule" id="PRU00703"/>
    </source>
</evidence>
<dbReference type="PROSITE" id="PS51371">
    <property type="entry name" value="CBS"/>
    <property type="match status" value="1"/>
</dbReference>
<dbReference type="RefSeq" id="WP_234862438.1">
    <property type="nucleotide sequence ID" value="NZ_JAKEVZ010000013.1"/>
</dbReference>
<protein>
    <submittedName>
        <fullName evidence="3">CBS domain-containing protein</fullName>
    </submittedName>
</protein>
<dbReference type="Proteomes" id="UP001201449">
    <property type="component" value="Unassembled WGS sequence"/>
</dbReference>
<organism evidence="3 4">
    <name type="scientific">Mariniradius sediminis</name>
    <dbReference type="NCBI Taxonomy" id="2909237"/>
    <lineage>
        <taxon>Bacteria</taxon>
        <taxon>Pseudomonadati</taxon>
        <taxon>Bacteroidota</taxon>
        <taxon>Cytophagia</taxon>
        <taxon>Cytophagales</taxon>
        <taxon>Cyclobacteriaceae</taxon>
        <taxon>Mariniradius</taxon>
    </lineage>
</organism>
<comment type="caution">
    <text evidence="3">The sequence shown here is derived from an EMBL/GenBank/DDBJ whole genome shotgun (WGS) entry which is preliminary data.</text>
</comment>
<evidence type="ECO:0000259" key="2">
    <source>
        <dbReference type="PROSITE" id="PS51371"/>
    </source>
</evidence>
<evidence type="ECO:0000313" key="4">
    <source>
        <dbReference type="Proteomes" id="UP001201449"/>
    </source>
</evidence>
<dbReference type="InterPro" id="IPR046342">
    <property type="entry name" value="CBS_dom_sf"/>
</dbReference>